<dbReference type="AlphaFoldDB" id="A0A8J2Z1C3"/>
<dbReference type="InterPro" id="IPR009725">
    <property type="entry name" value="3_dmu_93_MTrfase"/>
</dbReference>
<dbReference type="SUPFAM" id="SSF54593">
    <property type="entry name" value="Glyoxalase/Bleomycin resistance protein/Dihydroxybiphenyl dioxygenase"/>
    <property type="match status" value="1"/>
</dbReference>
<feature type="domain" description="PhnB-like" evidence="1">
    <location>
        <begin position="3"/>
        <end position="118"/>
    </location>
</feature>
<dbReference type="Proteomes" id="UP000646365">
    <property type="component" value="Unassembled WGS sequence"/>
</dbReference>
<dbReference type="PANTHER" id="PTHR33990">
    <property type="entry name" value="PROTEIN YJDN-RELATED"/>
    <property type="match status" value="1"/>
</dbReference>
<evidence type="ECO:0000313" key="3">
    <source>
        <dbReference type="Proteomes" id="UP000646365"/>
    </source>
</evidence>
<dbReference type="InterPro" id="IPR029068">
    <property type="entry name" value="Glyas_Bleomycin-R_OHBP_Dase"/>
</dbReference>
<dbReference type="Gene3D" id="3.10.180.10">
    <property type="entry name" value="2,3-Dihydroxybiphenyl 1,2-Dioxygenase, domain 1"/>
    <property type="match status" value="1"/>
</dbReference>
<keyword evidence="3" id="KW-1185">Reference proteome</keyword>
<dbReference type="InterPro" id="IPR028973">
    <property type="entry name" value="PhnB-like"/>
</dbReference>
<dbReference type="PIRSF" id="PIRSF021700">
    <property type="entry name" value="3_dmu_93_MTrfase"/>
    <property type="match status" value="1"/>
</dbReference>
<dbReference type="EMBL" id="BMJQ01000039">
    <property type="protein sequence ID" value="GGF51318.1"/>
    <property type="molecule type" value="Genomic_DNA"/>
</dbReference>
<accession>A0A8J2Z1C3</accession>
<sequence length="161" mass="17326">MAKISPCLWFNGDAEAAVEFYVSVVPDSRILHVQRNVMDSPGGKAGTVLVIEFVLAGQKFVAINGGMKVEYTHALSLAIDCETQAEVDRLWAGLTADGGKPVQCGWLTDRYGISWQVVPTALPRLLGDPDPVKAGRVMQAMLGMVKLDVARLEAAWRGDAA</sequence>
<protein>
    <submittedName>
        <fullName evidence="2">VOC family protein</fullName>
    </submittedName>
</protein>
<reference evidence="2" key="2">
    <citation type="submission" date="2020-09" db="EMBL/GenBank/DDBJ databases">
        <authorList>
            <person name="Sun Q."/>
            <person name="Zhou Y."/>
        </authorList>
    </citation>
    <scope>NUCLEOTIDE SEQUENCE</scope>
    <source>
        <strain evidence="2">CGMCC 1.15725</strain>
    </source>
</reference>
<evidence type="ECO:0000313" key="2">
    <source>
        <dbReference type="EMBL" id="GGF51318.1"/>
    </source>
</evidence>
<gene>
    <name evidence="2" type="ORF">GCM10011611_67230</name>
</gene>
<dbReference type="Pfam" id="PF06983">
    <property type="entry name" value="3-dmu-9_3-mt"/>
    <property type="match status" value="1"/>
</dbReference>
<name>A0A8J2Z1C3_9PROT</name>
<dbReference type="CDD" id="cd06588">
    <property type="entry name" value="PhnB_like"/>
    <property type="match status" value="1"/>
</dbReference>
<reference evidence="2" key="1">
    <citation type="journal article" date="2014" name="Int. J. Syst. Evol. Microbiol.">
        <title>Complete genome sequence of Corynebacterium casei LMG S-19264T (=DSM 44701T), isolated from a smear-ripened cheese.</title>
        <authorList>
            <consortium name="US DOE Joint Genome Institute (JGI-PGF)"/>
            <person name="Walter F."/>
            <person name="Albersmeier A."/>
            <person name="Kalinowski J."/>
            <person name="Ruckert C."/>
        </authorList>
    </citation>
    <scope>NUCLEOTIDE SEQUENCE</scope>
    <source>
        <strain evidence="2">CGMCC 1.15725</strain>
    </source>
</reference>
<proteinExistence type="predicted"/>
<organism evidence="2 3">
    <name type="scientific">Aliidongia dinghuensis</name>
    <dbReference type="NCBI Taxonomy" id="1867774"/>
    <lineage>
        <taxon>Bacteria</taxon>
        <taxon>Pseudomonadati</taxon>
        <taxon>Pseudomonadota</taxon>
        <taxon>Alphaproteobacteria</taxon>
        <taxon>Rhodospirillales</taxon>
        <taxon>Dongiaceae</taxon>
        <taxon>Aliidongia</taxon>
    </lineage>
</organism>
<dbReference type="PANTHER" id="PTHR33990:SF2">
    <property type="entry name" value="PHNB-LIKE DOMAIN-CONTAINING PROTEIN"/>
    <property type="match status" value="1"/>
</dbReference>
<evidence type="ECO:0000259" key="1">
    <source>
        <dbReference type="Pfam" id="PF06983"/>
    </source>
</evidence>
<dbReference type="RefSeq" id="WP_189052596.1">
    <property type="nucleotide sequence ID" value="NZ_BMJQ01000039.1"/>
</dbReference>
<comment type="caution">
    <text evidence="2">The sequence shown here is derived from an EMBL/GenBank/DDBJ whole genome shotgun (WGS) entry which is preliminary data.</text>
</comment>